<evidence type="ECO:0000313" key="1">
    <source>
        <dbReference type="EMBL" id="GCC48028.1"/>
    </source>
</evidence>
<feature type="non-terminal residue" evidence="1">
    <location>
        <position position="159"/>
    </location>
</feature>
<organism evidence="1 2">
    <name type="scientific">Chiloscyllium punctatum</name>
    <name type="common">Brownbanded bambooshark</name>
    <name type="synonym">Hemiscyllium punctatum</name>
    <dbReference type="NCBI Taxonomy" id="137246"/>
    <lineage>
        <taxon>Eukaryota</taxon>
        <taxon>Metazoa</taxon>
        <taxon>Chordata</taxon>
        <taxon>Craniata</taxon>
        <taxon>Vertebrata</taxon>
        <taxon>Chondrichthyes</taxon>
        <taxon>Elasmobranchii</taxon>
        <taxon>Galeomorphii</taxon>
        <taxon>Galeoidea</taxon>
        <taxon>Orectolobiformes</taxon>
        <taxon>Hemiscylliidae</taxon>
        <taxon>Chiloscyllium</taxon>
    </lineage>
</organism>
<proteinExistence type="predicted"/>
<dbReference type="Proteomes" id="UP000287033">
    <property type="component" value="Unassembled WGS sequence"/>
</dbReference>
<dbReference type="EMBL" id="BEZZ01237611">
    <property type="protein sequence ID" value="GCC48028.1"/>
    <property type="molecule type" value="Genomic_DNA"/>
</dbReference>
<accession>A0A401TZF6</accession>
<protein>
    <submittedName>
        <fullName evidence="1">Uncharacterized protein</fullName>
    </submittedName>
</protein>
<dbReference type="AlphaFoldDB" id="A0A401TZF6"/>
<gene>
    <name evidence="1" type="ORF">chiPu_0032469</name>
</gene>
<name>A0A401TZF6_CHIPU</name>
<evidence type="ECO:0000313" key="2">
    <source>
        <dbReference type="Proteomes" id="UP000287033"/>
    </source>
</evidence>
<reference evidence="1 2" key="1">
    <citation type="journal article" date="2018" name="Nat. Ecol. Evol.">
        <title>Shark genomes provide insights into elasmobranch evolution and the origin of vertebrates.</title>
        <authorList>
            <person name="Hara Y"/>
            <person name="Yamaguchi K"/>
            <person name="Onimaru K"/>
            <person name="Kadota M"/>
            <person name="Koyanagi M"/>
            <person name="Keeley SD"/>
            <person name="Tatsumi K"/>
            <person name="Tanaka K"/>
            <person name="Motone F"/>
            <person name="Kageyama Y"/>
            <person name="Nozu R"/>
            <person name="Adachi N"/>
            <person name="Nishimura O"/>
            <person name="Nakagawa R"/>
            <person name="Tanegashima C"/>
            <person name="Kiyatake I"/>
            <person name="Matsumoto R"/>
            <person name="Murakumo K"/>
            <person name="Nishida K"/>
            <person name="Terakita A"/>
            <person name="Kuratani S"/>
            <person name="Sato K"/>
            <person name="Hyodo S Kuraku.S."/>
        </authorList>
    </citation>
    <scope>NUCLEOTIDE SEQUENCE [LARGE SCALE GENOMIC DNA]</scope>
</reference>
<keyword evidence="2" id="KW-1185">Reference proteome</keyword>
<sequence>MLLRVLEVVIVGGNHHHLLRRQAQQLRGAEIGFRIGLVMLEQLGRHHEVPGKACELRHVGQQRDIAVGERRDDILGLQPGQAGDAVRPPVQAMPAQRQMIQVGFGQPVDAELRDQLLQRAAVQDVEDDVAVLRVLAHLIHRGRIDRTPAVDQRGPVGLD</sequence>
<comment type="caution">
    <text evidence="1">The sequence shown here is derived from an EMBL/GenBank/DDBJ whole genome shotgun (WGS) entry which is preliminary data.</text>
</comment>